<protein>
    <recommendedName>
        <fullName evidence="4">Phosphohydrolase</fullName>
    </recommendedName>
</protein>
<proteinExistence type="predicted"/>
<reference evidence="2 3" key="1">
    <citation type="submission" date="2019-05" db="EMBL/GenBank/DDBJ databases">
        <authorList>
            <person name="Farhan Ul Haque M."/>
        </authorList>
    </citation>
    <scope>NUCLEOTIDE SEQUENCE [LARGE SCALE GENOMIC DNA]</scope>
    <source>
        <strain evidence="2">2</strain>
    </source>
</reference>
<organism evidence="2 3">
    <name type="scientific">Methylocella tundrae</name>
    <dbReference type="NCBI Taxonomy" id="227605"/>
    <lineage>
        <taxon>Bacteria</taxon>
        <taxon>Pseudomonadati</taxon>
        <taxon>Pseudomonadota</taxon>
        <taxon>Alphaproteobacteria</taxon>
        <taxon>Hyphomicrobiales</taxon>
        <taxon>Beijerinckiaceae</taxon>
        <taxon>Methylocella</taxon>
    </lineage>
</organism>
<dbReference type="Gene3D" id="1.10.3210.10">
    <property type="entry name" value="Hypothetical protein af1432"/>
    <property type="match status" value="1"/>
</dbReference>
<evidence type="ECO:0008006" key="4">
    <source>
        <dbReference type="Google" id="ProtNLM"/>
    </source>
</evidence>
<dbReference type="RefSeq" id="WP_210253580.1">
    <property type="nucleotide sequence ID" value="NZ_CABFMQ020000013.1"/>
</dbReference>
<name>A0A8B6M1T6_METTU</name>
<dbReference type="AlphaFoldDB" id="A0A8B6M1T6"/>
<evidence type="ECO:0000313" key="2">
    <source>
        <dbReference type="EMBL" id="VTZ48714.1"/>
    </source>
</evidence>
<feature type="region of interest" description="Disordered" evidence="1">
    <location>
        <begin position="164"/>
        <end position="191"/>
    </location>
</feature>
<keyword evidence="3" id="KW-1185">Reference proteome</keyword>
<evidence type="ECO:0000313" key="3">
    <source>
        <dbReference type="Proteomes" id="UP000485880"/>
    </source>
</evidence>
<dbReference type="EMBL" id="CABFMQ020000013">
    <property type="protein sequence ID" value="VTZ48714.1"/>
    <property type="molecule type" value="Genomic_DNA"/>
</dbReference>
<dbReference type="Proteomes" id="UP000485880">
    <property type="component" value="Unassembled WGS sequence"/>
</dbReference>
<gene>
    <name evidence="2" type="ORF">MPC4_110014</name>
</gene>
<comment type="caution">
    <text evidence="2">The sequence shown here is derived from an EMBL/GenBank/DDBJ whole genome shotgun (WGS) entry which is preliminary data.</text>
</comment>
<sequence>MNLPDFRNYEPLNKLKEQMGIPRDLYGSSPWISHETTPVVQAPQPRAFILLKSGGRLDLLNPQPDAWTDEDLAIGLSRTYRWGGYSKWDLPLSVAQHSLTVLALREAEGPLTAREALRELLHDATEALFGGIDPIAPLRPHLGPDFARLDRRLQAAVDQRYLCRPGPKNPMRGTSTPIASPRRARLSTSSAGAARRCARTSGLRLSLSTRILCFRGPA</sequence>
<accession>A0A8B6M1T6</accession>
<dbReference type="SUPFAM" id="SSF109604">
    <property type="entry name" value="HD-domain/PDEase-like"/>
    <property type="match status" value="1"/>
</dbReference>
<evidence type="ECO:0000256" key="1">
    <source>
        <dbReference type="SAM" id="MobiDB-lite"/>
    </source>
</evidence>